<dbReference type="GeneID" id="63789499"/>
<evidence type="ECO:0000313" key="3">
    <source>
        <dbReference type="Proteomes" id="UP000249363"/>
    </source>
</evidence>
<keyword evidence="1" id="KW-1133">Transmembrane helix</keyword>
<dbReference type="RefSeq" id="XP_040728787.1">
    <property type="nucleotide sequence ID" value="XM_040875007.1"/>
</dbReference>
<sequence length="523" mass="58978">MSPVYPGETCGSWLSSVIQVFSDRSEPSSQSTVPPTTAKRRLGTLHPVGISARVDRVSPREYVEAIKFYSKETIQDTLYPGNIFEDLGLYLKSGVQNFGPSSNIQGTLHTIHKQGGRSLDVYSDPLRCALKLEEDLENIITLRFVTLGSREQRSGRCDQARVDALRLDGENDMDRYEHDLLLGSGLEAGDSIVRSFSVLDEKNFVIEQEMSICIHKYGEGWIIAIDAGSDLSNGPQGPWITPEDRRSSSPWTIFAPTIRQNPKIWMKSNPAKSAASTRFQEKFPQSARLLAQSSGEALDTQTMVLDPFYAITDLFQFCAYSENQFMNLMEAKIKDDTNHNSLRRENPTLSNLLYCQEIVQKHLTHLRKTVKIIECSGGPLWPHVEKIHPHQYQKAHRAKDTLLKDYEQLVERAEVILERCSKGMDVIMSNVMLAESKRAILQAQSVAKLTLIAFFYIPLSFTCSFFSMDIVSFEKTIGQIWIWFAVSVPVLLISISFLSLDRLKLGRAWLTVKSVGRGAEKVK</sequence>
<keyword evidence="1" id="KW-0472">Membrane</keyword>
<proteinExistence type="predicted"/>
<dbReference type="OrthoDB" id="3231000at2759"/>
<name>A0A364KL45_TALAM</name>
<feature type="transmembrane region" description="Helical" evidence="1">
    <location>
        <begin position="480"/>
        <end position="500"/>
    </location>
</feature>
<dbReference type="STRING" id="1196081.A0A364KL45"/>
<reference evidence="2 3" key="1">
    <citation type="journal article" date="2017" name="Biotechnol. Biofuels">
        <title>Differential beta-glucosidase expression as a function of carbon source availability in Talaromyces amestolkiae: a genomic and proteomic approach.</title>
        <authorList>
            <person name="de Eugenio L.I."/>
            <person name="Mendez-Liter J.A."/>
            <person name="Nieto-Dominguez M."/>
            <person name="Alonso L."/>
            <person name="Gil-Munoz J."/>
            <person name="Barriuso J."/>
            <person name="Prieto A."/>
            <person name="Martinez M.J."/>
        </authorList>
    </citation>
    <scope>NUCLEOTIDE SEQUENCE [LARGE SCALE GENOMIC DNA]</scope>
    <source>
        <strain evidence="2 3">CIB</strain>
    </source>
</reference>
<keyword evidence="3" id="KW-1185">Reference proteome</keyword>
<keyword evidence="1" id="KW-0812">Transmembrane</keyword>
<dbReference type="Gene3D" id="1.20.58.340">
    <property type="entry name" value="Magnesium transport protein CorA, transmembrane region"/>
    <property type="match status" value="1"/>
</dbReference>
<evidence type="ECO:0000256" key="1">
    <source>
        <dbReference type="SAM" id="Phobius"/>
    </source>
</evidence>
<protein>
    <submittedName>
        <fullName evidence="2">Uncharacterized protein</fullName>
    </submittedName>
</protein>
<evidence type="ECO:0000313" key="2">
    <source>
        <dbReference type="EMBL" id="RAO64270.1"/>
    </source>
</evidence>
<organism evidence="2 3">
    <name type="scientific">Talaromyces amestolkiae</name>
    <dbReference type="NCBI Taxonomy" id="1196081"/>
    <lineage>
        <taxon>Eukaryota</taxon>
        <taxon>Fungi</taxon>
        <taxon>Dikarya</taxon>
        <taxon>Ascomycota</taxon>
        <taxon>Pezizomycotina</taxon>
        <taxon>Eurotiomycetes</taxon>
        <taxon>Eurotiomycetidae</taxon>
        <taxon>Eurotiales</taxon>
        <taxon>Trichocomaceae</taxon>
        <taxon>Talaromyces</taxon>
        <taxon>Talaromyces sect. Talaromyces</taxon>
    </lineage>
</organism>
<dbReference type="EMBL" id="MIKG01000001">
    <property type="protein sequence ID" value="RAO64270.1"/>
    <property type="molecule type" value="Genomic_DNA"/>
</dbReference>
<gene>
    <name evidence="2" type="ORF">BHQ10_000282</name>
</gene>
<feature type="transmembrane region" description="Helical" evidence="1">
    <location>
        <begin position="446"/>
        <end position="468"/>
    </location>
</feature>
<dbReference type="Proteomes" id="UP000249363">
    <property type="component" value="Unassembled WGS sequence"/>
</dbReference>
<comment type="caution">
    <text evidence="2">The sequence shown here is derived from an EMBL/GenBank/DDBJ whole genome shotgun (WGS) entry which is preliminary data.</text>
</comment>
<accession>A0A364KL45</accession>
<dbReference type="AlphaFoldDB" id="A0A364KL45"/>